<dbReference type="RefSeq" id="WP_012110776.1">
    <property type="nucleotide sequence ID" value="NC_009719.1"/>
</dbReference>
<dbReference type="Proteomes" id="UP000006377">
    <property type="component" value="Chromosome"/>
</dbReference>
<dbReference type="InterPro" id="IPR025979">
    <property type="entry name" value="ChrR-like_cupin_dom"/>
</dbReference>
<dbReference type="NCBIfam" id="TIGR02451">
    <property type="entry name" value="anti_sig_ChrR"/>
    <property type="match status" value="1"/>
</dbReference>
<name>A7HUA0_PARL1</name>
<dbReference type="eggNOG" id="COG3806">
    <property type="taxonomic scope" value="Bacteria"/>
</dbReference>
<evidence type="ECO:0000313" key="3">
    <source>
        <dbReference type="Proteomes" id="UP000006377"/>
    </source>
</evidence>
<dbReference type="Pfam" id="PF12973">
    <property type="entry name" value="Cupin_7"/>
    <property type="match status" value="1"/>
</dbReference>
<evidence type="ECO:0000259" key="1">
    <source>
        <dbReference type="Pfam" id="PF12973"/>
    </source>
</evidence>
<dbReference type="OrthoDB" id="2988517at2"/>
<dbReference type="InterPro" id="IPR014710">
    <property type="entry name" value="RmlC-like_jellyroll"/>
</dbReference>
<sequence length="226" mass="24674">MSAHFLHHPVRHPLGEEWLMAYAAGALSEGQSLLVASHLSYLDDTASRLAVAEAAGGALLEAVDPARMAPEALANTLARLDETRQETKAAPRAKDQTNDVLPPPLRAWLGRGVDELNWSLLGPGMKKVKLWRGGPNDQRLWMLRARPGIEIPMHGHSGTELVLVLKGSLEDEHGIFRAGDVEESNDDRIHSLRTGPEEECICLAVTEGPTRFQGWLARALQPLIGL</sequence>
<dbReference type="STRING" id="402881.Plav_1867"/>
<feature type="domain" description="ChrR-like cupin" evidence="1">
    <location>
        <begin position="113"/>
        <end position="205"/>
    </location>
</feature>
<dbReference type="HOGENOM" id="CLU_090912_0_0_5"/>
<dbReference type="Gene3D" id="2.60.120.10">
    <property type="entry name" value="Jelly Rolls"/>
    <property type="match status" value="1"/>
</dbReference>
<dbReference type="InterPro" id="IPR012807">
    <property type="entry name" value="Anti-sigma_ChrR"/>
</dbReference>
<dbReference type="SUPFAM" id="SSF51182">
    <property type="entry name" value="RmlC-like cupins"/>
    <property type="match status" value="1"/>
</dbReference>
<reference evidence="2 3" key="1">
    <citation type="journal article" date="2011" name="Stand. Genomic Sci.">
        <title>Complete genome sequence of Parvibaculum lavamentivorans type strain (DS-1(T)).</title>
        <authorList>
            <person name="Schleheck D."/>
            <person name="Weiss M."/>
            <person name="Pitluck S."/>
            <person name="Bruce D."/>
            <person name="Land M.L."/>
            <person name="Han S."/>
            <person name="Saunders E."/>
            <person name="Tapia R."/>
            <person name="Detter C."/>
            <person name="Brettin T."/>
            <person name="Han J."/>
            <person name="Woyke T."/>
            <person name="Goodwin L."/>
            <person name="Pennacchio L."/>
            <person name="Nolan M."/>
            <person name="Cook A.M."/>
            <person name="Kjelleberg S."/>
            <person name="Thomas T."/>
        </authorList>
    </citation>
    <scope>NUCLEOTIDE SEQUENCE [LARGE SCALE GENOMIC DNA]</scope>
    <source>
        <strain evidence="3">DS-1 / DSM 13023 / NCIMB 13966</strain>
    </source>
</reference>
<dbReference type="InterPro" id="IPR041916">
    <property type="entry name" value="Anti_sigma_zinc_sf"/>
</dbReference>
<dbReference type="InterPro" id="IPR011051">
    <property type="entry name" value="RmlC_Cupin_sf"/>
</dbReference>
<dbReference type="CDD" id="cd20301">
    <property type="entry name" value="cupin_ChrR"/>
    <property type="match status" value="1"/>
</dbReference>
<evidence type="ECO:0000313" key="2">
    <source>
        <dbReference type="EMBL" id="ABS63483.1"/>
    </source>
</evidence>
<dbReference type="AlphaFoldDB" id="A7HUA0"/>
<dbReference type="EMBL" id="CP000774">
    <property type="protein sequence ID" value="ABS63483.1"/>
    <property type="molecule type" value="Genomic_DNA"/>
</dbReference>
<organism evidence="2 3">
    <name type="scientific">Parvibaculum lavamentivorans (strain DS-1 / DSM 13023 / NCIMB 13966)</name>
    <dbReference type="NCBI Taxonomy" id="402881"/>
    <lineage>
        <taxon>Bacteria</taxon>
        <taxon>Pseudomonadati</taxon>
        <taxon>Pseudomonadota</taxon>
        <taxon>Alphaproteobacteria</taxon>
        <taxon>Hyphomicrobiales</taxon>
        <taxon>Parvibaculaceae</taxon>
        <taxon>Parvibaculum</taxon>
    </lineage>
</organism>
<dbReference type="KEGG" id="pla:Plav_1867"/>
<accession>A7HUA0</accession>
<dbReference type="Gene3D" id="1.10.10.1320">
    <property type="entry name" value="Anti-sigma factor, zinc-finger domain"/>
    <property type="match status" value="1"/>
</dbReference>
<proteinExistence type="predicted"/>
<keyword evidence="3" id="KW-1185">Reference proteome</keyword>
<protein>
    <submittedName>
        <fullName evidence="2">Anti-ECFsigma factor, ChrR</fullName>
    </submittedName>
</protein>
<gene>
    <name evidence="2" type="ordered locus">Plav_1867</name>
</gene>